<dbReference type="PROSITE" id="PS50943">
    <property type="entry name" value="HTH_CROC1"/>
    <property type="match status" value="1"/>
</dbReference>
<proteinExistence type="predicted"/>
<gene>
    <name evidence="3" type="ORF">HMPREF9960_0294</name>
</gene>
<evidence type="ECO:0000256" key="1">
    <source>
        <dbReference type="ARBA" id="ARBA00023125"/>
    </source>
</evidence>
<reference evidence="3 4" key="1">
    <citation type="submission" date="2011-05" db="EMBL/GenBank/DDBJ databases">
        <authorList>
            <person name="Durkin A.S."/>
            <person name="McCorrison J."/>
            <person name="Torralba M."/>
            <person name="Gillis M."/>
            <person name="Methe B."/>
            <person name="Sutton G."/>
            <person name="Nelson K.E."/>
        </authorList>
    </citation>
    <scope>NUCLEOTIDE SEQUENCE [LARGE SCALE GENOMIC DNA]</scope>
    <source>
        <strain evidence="3 4">ATCC 51100</strain>
    </source>
</reference>
<evidence type="ECO:0000259" key="2">
    <source>
        <dbReference type="PROSITE" id="PS50943"/>
    </source>
</evidence>
<organism evidence="3 4">
    <name type="scientific">Streptococcus cristatus ATCC 51100</name>
    <dbReference type="NCBI Taxonomy" id="889201"/>
    <lineage>
        <taxon>Bacteria</taxon>
        <taxon>Bacillati</taxon>
        <taxon>Bacillota</taxon>
        <taxon>Bacilli</taxon>
        <taxon>Lactobacillales</taxon>
        <taxon>Streptococcaceae</taxon>
        <taxon>Streptococcus</taxon>
    </lineage>
</organism>
<dbReference type="SUPFAM" id="SSF47413">
    <property type="entry name" value="lambda repressor-like DNA-binding domains"/>
    <property type="match status" value="1"/>
</dbReference>
<dbReference type="EMBL" id="AFUE01000009">
    <property type="protein sequence ID" value="EGU66533.1"/>
    <property type="molecule type" value="Genomic_DNA"/>
</dbReference>
<dbReference type="PANTHER" id="PTHR46558:SF4">
    <property type="entry name" value="DNA-BIDING PHAGE PROTEIN"/>
    <property type="match status" value="1"/>
</dbReference>
<protein>
    <submittedName>
        <fullName evidence="3">DNA-binding helix-turn-helix protein</fullName>
    </submittedName>
</protein>
<dbReference type="AlphaFoldDB" id="A0AAV3ECX0"/>
<dbReference type="Gene3D" id="1.10.260.40">
    <property type="entry name" value="lambda repressor-like DNA-binding domains"/>
    <property type="match status" value="1"/>
</dbReference>
<evidence type="ECO:0000313" key="4">
    <source>
        <dbReference type="Proteomes" id="UP000004274"/>
    </source>
</evidence>
<dbReference type="Proteomes" id="UP000004274">
    <property type="component" value="Unassembled WGS sequence"/>
</dbReference>
<name>A0AAV3ECX0_STRCR</name>
<dbReference type="InterPro" id="IPR001387">
    <property type="entry name" value="Cro/C1-type_HTH"/>
</dbReference>
<dbReference type="Pfam" id="PF01381">
    <property type="entry name" value="HTH_3"/>
    <property type="match status" value="1"/>
</dbReference>
<dbReference type="GO" id="GO:0003677">
    <property type="term" value="F:DNA binding"/>
    <property type="evidence" value="ECO:0007669"/>
    <property type="project" value="UniProtKB-KW"/>
</dbReference>
<dbReference type="PANTHER" id="PTHR46558">
    <property type="entry name" value="TRACRIPTIONAL REGULATORY PROTEIN-RELATED-RELATED"/>
    <property type="match status" value="1"/>
</dbReference>
<keyword evidence="1 3" id="KW-0238">DNA-binding</keyword>
<comment type="caution">
    <text evidence="3">The sequence shown here is derived from an EMBL/GenBank/DDBJ whole genome shotgun (WGS) entry which is preliminary data.</text>
</comment>
<sequence length="76" mass="9256">MFYIIKRRKPWKIEFKNYEKKKISQEELAEKLEVTRQTIISLEKGRYNASLLLAHKIASFFNLRIEEVFLFEEDES</sequence>
<dbReference type="InterPro" id="IPR010982">
    <property type="entry name" value="Lambda_DNA-bd_dom_sf"/>
</dbReference>
<accession>A0AAV3ECX0</accession>
<dbReference type="SMART" id="SM00530">
    <property type="entry name" value="HTH_XRE"/>
    <property type="match status" value="1"/>
</dbReference>
<evidence type="ECO:0000313" key="3">
    <source>
        <dbReference type="EMBL" id="EGU66533.1"/>
    </source>
</evidence>
<feature type="domain" description="HTH cro/C1-type" evidence="2">
    <location>
        <begin position="19"/>
        <end position="68"/>
    </location>
</feature>
<dbReference type="CDD" id="cd00093">
    <property type="entry name" value="HTH_XRE"/>
    <property type="match status" value="1"/>
</dbReference>